<dbReference type="STRING" id="105231.A0A1Y1HXL1"/>
<keyword evidence="3 8" id="KW-0547">Nucleotide-binding</keyword>
<dbReference type="GO" id="GO:0005524">
    <property type="term" value="F:ATP binding"/>
    <property type="evidence" value="ECO:0007669"/>
    <property type="project" value="UniProtKB-KW"/>
</dbReference>
<dbReference type="Gene3D" id="3.30.470.160">
    <property type="entry name" value="Inositol polyphosphate kinase"/>
    <property type="match status" value="1"/>
</dbReference>
<dbReference type="InterPro" id="IPR005522">
    <property type="entry name" value="IPK"/>
</dbReference>
<sequence length="309" mass="34645">MASPNRYIPSKNQVAGHRFEEGRVGSLVDGSGLFFKPLQGDERGEREVAFYDKFWQDESVPASIKCFFPKFFGVKELEAAGPVGKLKHAALEDLTHAYKNPSIVDIKMGKQTWYPGCSEEYEQKCRAKDATTPSPELGFRVSGMQIFDPRTGDTWRADRQWGKSLDAQGTAGALKRFVLPFDDEVSRRNAVARIHDLLARLKEFQQWFESQGTYHFYSASLLLMYDSISSDVPSNSSTQPKAQQSESPEADHSKEGASASPPTSPLEVRLIDFAHVVDGKGEPDTNFLFGLRSLIELYNRVFSEIESKN</sequence>
<gene>
    <name evidence="10" type="ORF">KFL_001460190</name>
</gene>
<evidence type="ECO:0000256" key="3">
    <source>
        <dbReference type="ARBA" id="ARBA00022741"/>
    </source>
</evidence>
<dbReference type="OMA" id="DCAFAAT"/>
<evidence type="ECO:0000313" key="11">
    <source>
        <dbReference type="Proteomes" id="UP000054558"/>
    </source>
</evidence>
<evidence type="ECO:0000313" key="10">
    <source>
        <dbReference type="EMBL" id="GAQ83394.1"/>
    </source>
</evidence>
<evidence type="ECO:0000256" key="5">
    <source>
        <dbReference type="ARBA" id="ARBA00022840"/>
    </source>
</evidence>
<keyword evidence="2 8" id="KW-0808">Transferase</keyword>
<name>A0A1Y1HXL1_KLENI</name>
<dbReference type="SUPFAM" id="SSF56104">
    <property type="entry name" value="SAICAR synthase-like"/>
    <property type="match status" value="1"/>
</dbReference>
<feature type="compositionally biased region" description="Polar residues" evidence="9">
    <location>
        <begin position="238"/>
        <end position="247"/>
    </location>
</feature>
<dbReference type="GO" id="GO:0051765">
    <property type="term" value="F:inositol tetrakisphosphate kinase activity"/>
    <property type="evidence" value="ECO:0000318"/>
    <property type="project" value="GO_Central"/>
</dbReference>
<comment type="similarity">
    <text evidence="1 8">Belongs to the inositol phosphokinase (IPK) family.</text>
</comment>
<organism evidence="10 11">
    <name type="scientific">Klebsormidium nitens</name>
    <name type="common">Green alga</name>
    <name type="synonym">Ulothrix nitens</name>
    <dbReference type="NCBI Taxonomy" id="105231"/>
    <lineage>
        <taxon>Eukaryota</taxon>
        <taxon>Viridiplantae</taxon>
        <taxon>Streptophyta</taxon>
        <taxon>Klebsormidiophyceae</taxon>
        <taxon>Klebsormidiales</taxon>
        <taxon>Klebsormidiaceae</taxon>
        <taxon>Klebsormidium</taxon>
    </lineage>
</organism>
<dbReference type="GO" id="GO:0005737">
    <property type="term" value="C:cytoplasm"/>
    <property type="evidence" value="ECO:0000318"/>
    <property type="project" value="GO_Central"/>
</dbReference>
<dbReference type="EMBL" id="DF237095">
    <property type="protein sequence ID" value="GAQ83394.1"/>
    <property type="molecule type" value="Genomic_DNA"/>
</dbReference>
<keyword evidence="4 8" id="KW-0418">Kinase</keyword>
<dbReference type="EC" id="2.7.1.140" evidence="8"/>
<evidence type="ECO:0000256" key="6">
    <source>
        <dbReference type="ARBA" id="ARBA00036164"/>
    </source>
</evidence>
<protein>
    <recommendedName>
        <fullName evidence="8">Inositol polyphosphate multikinase</fullName>
        <ecNumber evidence="8">2.7.1.140</ecNumber>
        <ecNumber evidence="8">2.7.1.151</ecNumber>
    </recommendedName>
</protein>
<evidence type="ECO:0000256" key="4">
    <source>
        <dbReference type="ARBA" id="ARBA00022777"/>
    </source>
</evidence>
<comment type="catalytic activity">
    <reaction evidence="6 8">
        <text>1D-myo-inositol 1,4,5-trisphosphate + 2 ATP = 1D-myo-inositol 1,3,4,5,6-pentakisphosphate + 2 ADP + 2 H(+)</text>
        <dbReference type="Rhea" id="RHEA:32359"/>
        <dbReference type="ChEBI" id="CHEBI:15378"/>
        <dbReference type="ChEBI" id="CHEBI:30616"/>
        <dbReference type="ChEBI" id="CHEBI:57733"/>
        <dbReference type="ChEBI" id="CHEBI:203600"/>
        <dbReference type="ChEBI" id="CHEBI:456216"/>
        <dbReference type="EC" id="2.7.1.151"/>
    </reaction>
</comment>
<keyword evidence="5 8" id="KW-0067">ATP-binding</keyword>
<dbReference type="GO" id="GO:0047326">
    <property type="term" value="F:inositol-1,3,4,6-tetrakisphosphate 5-kinase activity"/>
    <property type="evidence" value="ECO:0007669"/>
    <property type="project" value="RHEA"/>
</dbReference>
<evidence type="ECO:0000256" key="7">
    <source>
        <dbReference type="ARBA" id="ARBA00036525"/>
    </source>
</evidence>
<dbReference type="InterPro" id="IPR038286">
    <property type="entry name" value="IPK_sf"/>
</dbReference>
<dbReference type="Pfam" id="PF03770">
    <property type="entry name" value="IPK"/>
    <property type="match status" value="1"/>
</dbReference>
<reference evidence="10 11" key="1">
    <citation type="journal article" date="2014" name="Nat. Commun.">
        <title>Klebsormidium flaccidum genome reveals primary factors for plant terrestrial adaptation.</title>
        <authorList>
            <person name="Hori K."/>
            <person name="Maruyama F."/>
            <person name="Fujisawa T."/>
            <person name="Togashi T."/>
            <person name="Yamamoto N."/>
            <person name="Seo M."/>
            <person name="Sato S."/>
            <person name="Yamada T."/>
            <person name="Mori H."/>
            <person name="Tajima N."/>
            <person name="Moriyama T."/>
            <person name="Ikeuchi M."/>
            <person name="Watanabe M."/>
            <person name="Wada H."/>
            <person name="Kobayashi K."/>
            <person name="Saito M."/>
            <person name="Masuda T."/>
            <person name="Sasaki-Sekimoto Y."/>
            <person name="Mashiguchi K."/>
            <person name="Awai K."/>
            <person name="Shimojima M."/>
            <person name="Masuda S."/>
            <person name="Iwai M."/>
            <person name="Nobusawa T."/>
            <person name="Narise T."/>
            <person name="Kondo S."/>
            <person name="Saito H."/>
            <person name="Sato R."/>
            <person name="Murakawa M."/>
            <person name="Ihara Y."/>
            <person name="Oshima-Yamada Y."/>
            <person name="Ohtaka K."/>
            <person name="Satoh M."/>
            <person name="Sonobe K."/>
            <person name="Ishii M."/>
            <person name="Ohtani R."/>
            <person name="Kanamori-Sato M."/>
            <person name="Honoki R."/>
            <person name="Miyazaki D."/>
            <person name="Mochizuki H."/>
            <person name="Umetsu J."/>
            <person name="Higashi K."/>
            <person name="Shibata D."/>
            <person name="Kamiya Y."/>
            <person name="Sato N."/>
            <person name="Nakamura Y."/>
            <person name="Tabata S."/>
            <person name="Ida S."/>
            <person name="Kurokawa K."/>
            <person name="Ohta H."/>
        </authorList>
    </citation>
    <scope>NUCLEOTIDE SEQUENCE [LARGE SCALE GENOMIC DNA]</scope>
    <source>
        <strain evidence="10 11">NIES-2285</strain>
    </source>
</reference>
<proteinExistence type="inferred from homology"/>
<dbReference type="GO" id="GO:0008440">
    <property type="term" value="F:inositol-1,4,5-trisphosphate 3-kinase activity"/>
    <property type="evidence" value="ECO:0000318"/>
    <property type="project" value="GO_Central"/>
</dbReference>
<comment type="catalytic activity">
    <reaction evidence="7 8">
        <text>1D-myo-inositol 1,3,4,6-tetrakisphosphate + ATP = 1D-myo-inositol 1,3,4,5,6-pentakisphosphate + ADP + H(+)</text>
        <dbReference type="Rhea" id="RHEA:12717"/>
        <dbReference type="ChEBI" id="CHEBI:15378"/>
        <dbReference type="ChEBI" id="CHEBI:30616"/>
        <dbReference type="ChEBI" id="CHEBI:57660"/>
        <dbReference type="ChEBI" id="CHEBI:57733"/>
        <dbReference type="ChEBI" id="CHEBI:456216"/>
        <dbReference type="EC" id="2.7.1.140"/>
    </reaction>
</comment>
<evidence type="ECO:0000256" key="8">
    <source>
        <dbReference type="RuleBase" id="RU363090"/>
    </source>
</evidence>
<evidence type="ECO:0000256" key="2">
    <source>
        <dbReference type="ARBA" id="ARBA00022679"/>
    </source>
</evidence>
<keyword evidence="11" id="KW-1185">Reference proteome</keyword>
<dbReference type="PANTHER" id="PTHR12400:SF51">
    <property type="entry name" value="INOSITOL POLYPHOSPHATE MULTIKINASE"/>
    <property type="match status" value="1"/>
</dbReference>
<evidence type="ECO:0000256" key="9">
    <source>
        <dbReference type="SAM" id="MobiDB-lite"/>
    </source>
</evidence>
<dbReference type="AlphaFoldDB" id="A0A1Y1HXL1"/>
<dbReference type="GO" id="GO:0032958">
    <property type="term" value="P:inositol phosphate biosynthetic process"/>
    <property type="evidence" value="ECO:0000318"/>
    <property type="project" value="GO_Central"/>
</dbReference>
<dbReference type="OrthoDB" id="5958943at2759"/>
<accession>A0A1Y1HXL1</accession>
<feature type="region of interest" description="Disordered" evidence="9">
    <location>
        <begin position="233"/>
        <end position="264"/>
    </location>
</feature>
<dbReference type="GO" id="GO:0005634">
    <property type="term" value="C:nucleus"/>
    <property type="evidence" value="ECO:0000318"/>
    <property type="project" value="GO_Central"/>
</dbReference>
<evidence type="ECO:0000256" key="1">
    <source>
        <dbReference type="ARBA" id="ARBA00007374"/>
    </source>
</evidence>
<dbReference type="Proteomes" id="UP000054558">
    <property type="component" value="Unassembled WGS sequence"/>
</dbReference>
<dbReference type="EC" id="2.7.1.151" evidence="8"/>
<comment type="function">
    <text evidence="8">Inositol phosphate kinase with a broad substrate specificity.</text>
</comment>
<dbReference type="PANTHER" id="PTHR12400">
    <property type="entry name" value="INOSITOL POLYPHOSPHATE KINASE"/>
    <property type="match status" value="1"/>
</dbReference>